<keyword evidence="1" id="KW-1133">Transmembrane helix</keyword>
<accession>G8M106</accession>
<dbReference type="EMBL" id="CP003065">
    <property type="protein sequence ID" value="AEV66947.1"/>
    <property type="molecule type" value="Genomic_DNA"/>
</dbReference>
<proteinExistence type="predicted"/>
<reference evidence="2 3" key="2">
    <citation type="journal article" date="2012" name="Stand. Genomic Sci.">
        <title>Complete Genome Sequence of Clostridium clariflavum DSM 19732.</title>
        <authorList>
            <person name="Izquierdo J.A."/>
            <person name="Goodwin L."/>
            <person name="Davenport K.W."/>
            <person name="Teshima H."/>
            <person name="Bruce D."/>
            <person name="Detter C."/>
            <person name="Tapia R."/>
            <person name="Han S."/>
            <person name="Land M."/>
            <person name="Hauser L."/>
            <person name="Jeffries C.D."/>
            <person name="Han J."/>
            <person name="Pitluck S."/>
            <person name="Nolan M."/>
            <person name="Chen A."/>
            <person name="Huntemann M."/>
            <person name="Mavromatis K."/>
            <person name="Mikhailova N."/>
            <person name="Liolios K."/>
            <person name="Woyke T."/>
            <person name="Lynd L.R."/>
        </authorList>
    </citation>
    <scope>NUCLEOTIDE SEQUENCE [LARGE SCALE GENOMIC DNA]</scope>
    <source>
        <strain evidence="3">DSM 19732 / NBRC 101661 / EBR45</strain>
    </source>
</reference>
<dbReference type="HOGENOM" id="CLU_3409024_0_0_9"/>
<name>G8M106_ACECE</name>
<reference evidence="3" key="1">
    <citation type="submission" date="2011-12" db="EMBL/GenBank/DDBJ databases">
        <title>Complete sequence of Clostridium clariflavum DSM 19732.</title>
        <authorList>
            <consortium name="US DOE Joint Genome Institute"/>
            <person name="Lucas S."/>
            <person name="Han J."/>
            <person name="Lapidus A."/>
            <person name="Cheng J.-F."/>
            <person name="Goodwin L."/>
            <person name="Pitluck S."/>
            <person name="Peters L."/>
            <person name="Teshima H."/>
            <person name="Detter J.C."/>
            <person name="Han C."/>
            <person name="Tapia R."/>
            <person name="Land M."/>
            <person name="Hauser L."/>
            <person name="Kyrpides N."/>
            <person name="Ivanova N."/>
            <person name="Pagani I."/>
            <person name="Kitzmiller T."/>
            <person name="Lynd L."/>
            <person name="Izquierdo J."/>
            <person name="Woyke T."/>
        </authorList>
    </citation>
    <scope>NUCLEOTIDE SEQUENCE [LARGE SCALE GENOMIC DNA]</scope>
    <source>
        <strain evidence="3">DSM 19732 / NBRC 101661 / EBR45</strain>
    </source>
</reference>
<evidence type="ECO:0000256" key="1">
    <source>
        <dbReference type="SAM" id="Phobius"/>
    </source>
</evidence>
<dbReference type="AlphaFoldDB" id="G8M106"/>
<evidence type="ECO:0000313" key="3">
    <source>
        <dbReference type="Proteomes" id="UP000005435"/>
    </source>
</evidence>
<gene>
    <name evidence="2" type="ordered locus">Clocl_0202</name>
</gene>
<evidence type="ECO:0000313" key="2">
    <source>
        <dbReference type="EMBL" id="AEV66947.1"/>
    </source>
</evidence>
<feature type="transmembrane region" description="Helical" evidence="1">
    <location>
        <begin position="6"/>
        <end position="26"/>
    </location>
</feature>
<keyword evidence="1" id="KW-0812">Transmembrane</keyword>
<sequence length="29" mass="3219" precursor="true">MKYVIISLLVCITIVTIVSIIGIGIMKRK</sequence>
<organism evidence="2 3">
    <name type="scientific">Acetivibrio clariflavus (strain DSM 19732 / NBRC 101661 / EBR45)</name>
    <name type="common">Clostridium clariflavum</name>
    <dbReference type="NCBI Taxonomy" id="720554"/>
    <lineage>
        <taxon>Bacteria</taxon>
        <taxon>Bacillati</taxon>
        <taxon>Bacillota</taxon>
        <taxon>Clostridia</taxon>
        <taxon>Eubacteriales</taxon>
        <taxon>Oscillospiraceae</taxon>
        <taxon>Acetivibrio</taxon>
    </lineage>
</organism>
<protein>
    <submittedName>
        <fullName evidence="2">Uncharacterized protein</fullName>
    </submittedName>
</protein>
<keyword evidence="3" id="KW-1185">Reference proteome</keyword>
<dbReference type="Proteomes" id="UP000005435">
    <property type="component" value="Chromosome"/>
</dbReference>
<dbReference type="KEGG" id="ccl:Clocl_0202"/>
<keyword evidence="1" id="KW-0472">Membrane</keyword>